<sequence>MTSIRSAARGAAILLCLAAADAAGAPPARDCGQLIRREPGGDYTDPTDRQGLPLVEQFHFTADVERLVRGASDTIGADLGYTLEHYPNHHRALAAMARLALRGKNSRPLGARYTVECYFDRALRLKPDDAKVHALFGGYLLALGQEPAALEQLREAARIEPENATAQYNLGLLHLKQKDYAAARASAERAYALGFPLLGLKNKLSALGHWQEPARP</sequence>
<proteinExistence type="predicted"/>
<dbReference type="Gene3D" id="1.25.40.10">
    <property type="entry name" value="Tetratricopeptide repeat domain"/>
    <property type="match status" value="1"/>
</dbReference>
<name>A0A1I4R4C0_9BURK</name>
<dbReference type="PROSITE" id="PS50005">
    <property type="entry name" value="TPR"/>
    <property type="match status" value="1"/>
</dbReference>
<keyword evidence="5" id="KW-1185">Reference proteome</keyword>
<evidence type="ECO:0000313" key="4">
    <source>
        <dbReference type="EMBL" id="SFM47148.1"/>
    </source>
</evidence>
<keyword evidence="3" id="KW-0732">Signal</keyword>
<dbReference type="InterPro" id="IPR011990">
    <property type="entry name" value="TPR-like_helical_dom_sf"/>
</dbReference>
<dbReference type="RefSeq" id="WP_093389630.1">
    <property type="nucleotide sequence ID" value="NZ_FOTW01000021.1"/>
</dbReference>
<feature type="chain" id="PRO_5011750854" evidence="3">
    <location>
        <begin position="23"/>
        <end position="216"/>
    </location>
</feature>
<evidence type="ECO:0000313" key="5">
    <source>
        <dbReference type="Proteomes" id="UP000199470"/>
    </source>
</evidence>
<dbReference type="STRING" id="758825.SAMN02982985_04168"/>
<dbReference type="SUPFAM" id="SSF48452">
    <property type="entry name" value="TPR-like"/>
    <property type="match status" value="1"/>
</dbReference>
<evidence type="ECO:0000256" key="1">
    <source>
        <dbReference type="PROSITE-ProRule" id="PRU00339"/>
    </source>
</evidence>
<dbReference type="Pfam" id="PF13414">
    <property type="entry name" value="TPR_11"/>
    <property type="match status" value="1"/>
</dbReference>
<feature type="repeat" description="TPR" evidence="1">
    <location>
        <begin position="130"/>
        <end position="163"/>
    </location>
</feature>
<dbReference type="AlphaFoldDB" id="A0A1I4R4C0"/>
<gene>
    <name evidence="4" type="ORF">SAMN02982985_04168</name>
</gene>
<evidence type="ECO:0000256" key="2">
    <source>
        <dbReference type="SAM" id="MobiDB-lite"/>
    </source>
</evidence>
<keyword evidence="1" id="KW-0802">TPR repeat</keyword>
<evidence type="ECO:0000256" key="3">
    <source>
        <dbReference type="SAM" id="SignalP"/>
    </source>
</evidence>
<feature type="signal peptide" evidence="3">
    <location>
        <begin position="1"/>
        <end position="22"/>
    </location>
</feature>
<reference evidence="4 5" key="1">
    <citation type="submission" date="2016-10" db="EMBL/GenBank/DDBJ databases">
        <authorList>
            <person name="de Groot N.N."/>
        </authorList>
    </citation>
    <scope>NUCLEOTIDE SEQUENCE [LARGE SCALE GENOMIC DNA]</scope>
    <source>
        <strain evidence="4 5">ATCC 43154</strain>
    </source>
</reference>
<accession>A0A1I4R4C0</accession>
<dbReference type="OrthoDB" id="8525350at2"/>
<feature type="region of interest" description="Disordered" evidence="2">
    <location>
        <begin position="24"/>
        <end position="48"/>
    </location>
</feature>
<dbReference type="InterPro" id="IPR019734">
    <property type="entry name" value="TPR_rpt"/>
</dbReference>
<organism evidence="4 5">
    <name type="scientific">Rugamonas rubra</name>
    <dbReference type="NCBI Taxonomy" id="758825"/>
    <lineage>
        <taxon>Bacteria</taxon>
        <taxon>Pseudomonadati</taxon>
        <taxon>Pseudomonadota</taxon>
        <taxon>Betaproteobacteria</taxon>
        <taxon>Burkholderiales</taxon>
        <taxon>Oxalobacteraceae</taxon>
        <taxon>Telluria group</taxon>
        <taxon>Rugamonas</taxon>
    </lineage>
</organism>
<protein>
    <submittedName>
        <fullName evidence="4">Tetratricopeptide repeat-containing protein</fullName>
    </submittedName>
</protein>
<dbReference type="Proteomes" id="UP000199470">
    <property type="component" value="Unassembled WGS sequence"/>
</dbReference>
<dbReference type="EMBL" id="FOTW01000021">
    <property type="protein sequence ID" value="SFM47148.1"/>
    <property type="molecule type" value="Genomic_DNA"/>
</dbReference>